<sequence length="430" mass="47859">MNRQNQIKRTLSEPANIDYISHLLRNNEIVHRTALAKQACEQFGFHDLRGQSQLAGCLKALRELEASGHFILPKAKQASGKKSPRRLTSPVPVPVDVPGNVNEINALELVLVSETDEMRIWNELMIGEHPRGSGPLVGRQLRYLIRSESGWLGGFGFAAPALQLADRDKWIGWDQEGRQASLHYIVGMSRFLIRPSVRCKNLASKVLSMSVVRLACDFEQRYGYRPLLIESFVDTEHYAGTCYRAANWQAVGQTKGRGRQDQFAQARLSKKTIYIYPLEPQFRQRLELPARAGLGALEVTDGIDAEQWAEHEFGGAPLGDARLSKRLVHVAEAKAQTPSRAFSGTVNGDWAATKAYYRMIDQPEGSAVTLPNILAPHRQQTLRRMMGQKTVLCIQDGSELNYTNLDKCSGLGDLKANQTGAKTCGLNLHS</sequence>
<evidence type="ECO:0000313" key="2">
    <source>
        <dbReference type="EMBL" id="VAW86765.1"/>
    </source>
</evidence>
<dbReference type="InterPro" id="IPR025639">
    <property type="entry name" value="DruA"/>
</dbReference>
<accession>A0A3B0Z0E6</accession>
<evidence type="ECO:0000259" key="1">
    <source>
        <dbReference type="Pfam" id="PF14706"/>
    </source>
</evidence>
<protein>
    <recommendedName>
        <fullName evidence="1">Transposase Tn5-like N-terminal domain-containing protein</fullName>
    </recommendedName>
</protein>
<dbReference type="InterPro" id="IPR014735">
    <property type="entry name" value="Transposase_Tn5-like_N"/>
</dbReference>
<dbReference type="InterPro" id="IPR012337">
    <property type="entry name" value="RNaseH-like_sf"/>
</dbReference>
<dbReference type="Pfam" id="PF14236">
    <property type="entry name" value="DruA"/>
    <property type="match status" value="1"/>
</dbReference>
<dbReference type="Gene3D" id="3.90.350.10">
    <property type="entry name" value="Transposase Inhibitor Protein From Tn5, Chain A, domain 1"/>
    <property type="match status" value="1"/>
</dbReference>
<feature type="domain" description="Transposase Tn5-like N-terminal" evidence="1">
    <location>
        <begin position="306"/>
        <end position="363"/>
    </location>
</feature>
<feature type="non-terminal residue" evidence="2">
    <location>
        <position position="430"/>
    </location>
</feature>
<dbReference type="InterPro" id="IPR038215">
    <property type="entry name" value="TN5-like_N_sf"/>
</dbReference>
<dbReference type="Gene3D" id="1.10.246.40">
    <property type="entry name" value="Tn5 transposase, domain 1"/>
    <property type="match status" value="1"/>
</dbReference>
<gene>
    <name evidence="2" type="ORF">MNBD_GAMMA16-171</name>
</gene>
<reference evidence="2" key="1">
    <citation type="submission" date="2018-06" db="EMBL/GenBank/DDBJ databases">
        <authorList>
            <person name="Zhirakovskaya E."/>
        </authorList>
    </citation>
    <scope>NUCLEOTIDE SEQUENCE</scope>
</reference>
<dbReference type="SUPFAM" id="SSF53098">
    <property type="entry name" value="Ribonuclease H-like"/>
    <property type="match status" value="1"/>
</dbReference>
<dbReference type="Pfam" id="PF14706">
    <property type="entry name" value="Tnp_DNA_bind"/>
    <property type="match status" value="1"/>
</dbReference>
<dbReference type="EMBL" id="UOFO01000100">
    <property type="protein sequence ID" value="VAW86765.1"/>
    <property type="molecule type" value="Genomic_DNA"/>
</dbReference>
<name>A0A3B0Z0E6_9ZZZZ</name>
<dbReference type="AlphaFoldDB" id="A0A3B0Z0E6"/>
<organism evidence="2">
    <name type="scientific">hydrothermal vent metagenome</name>
    <dbReference type="NCBI Taxonomy" id="652676"/>
    <lineage>
        <taxon>unclassified sequences</taxon>
        <taxon>metagenomes</taxon>
        <taxon>ecological metagenomes</taxon>
    </lineage>
</organism>
<proteinExistence type="predicted"/>